<dbReference type="HOGENOM" id="CLU_1632400_0_0_3"/>
<dbReference type="PANTHER" id="PTHR33258">
    <property type="entry name" value="TRANSPOSASE INSL FOR INSERTION SEQUENCE ELEMENT IS186A-RELATED"/>
    <property type="match status" value="1"/>
</dbReference>
<gene>
    <name evidence="1" type="ORF">Cha6605_0670</name>
</gene>
<organism evidence="1 2">
    <name type="scientific">Chamaesiphon minutus (strain ATCC 27169 / PCC 6605)</name>
    <dbReference type="NCBI Taxonomy" id="1173020"/>
    <lineage>
        <taxon>Bacteria</taxon>
        <taxon>Bacillati</taxon>
        <taxon>Cyanobacteriota</taxon>
        <taxon>Cyanophyceae</taxon>
        <taxon>Gomontiellales</taxon>
        <taxon>Chamaesiphonaceae</taxon>
        <taxon>Chamaesiphon</taxon>
    </lineage>
</organism>
<dbReference type="eggNOG" id="COG3385">
    <property type="taxonomic scope" value="Bacteria"/>
</dbReference>
<dbReference type="AlphaFoldDB" id="K9UAS6"/>
<evidence type="ECO:0000313" key="1">
    <source>
        <dbReference type="EMBL" id="AFY91945.1"/>
    </source>
</evidence>
<proteinExistence type="predicted"/>
<dbReference type="PANTHER" id="PTHR33258:SF1">
    <property type="entry name" value="TRANSPOSASE INSL FOR INSERTION SEQUENCE ELEMENT IS186A-RELATED"/>
    <property type="match status" value="1"/>
</dbReference>
<keyword evidence="2" id="KW-1185">Reference proteome</keyword>
<protein>
    <submittedName>
        <fullName evidence="1">Uncharacterized protein</fullName>
    </submittedName>
</protein>
<dbReference type="Proteomes" id="UP000010366">
    <property type="component" value="Chromosome"/>
</dbReference>
<dbReference type="KEGG" id="cmp:Cha6605_0670"/>
<dbReference type="EMBL" id="CP003600">
    <property type="protein sequence ID" value="AFY91945.1"/>
    <property type="molecule type" value="Genomic_DNA"/>
</dbReference>
<evidence type="ECO:0000313" key="2">
    <source>
        <dbReference type="Proteomes" id="UP000010366"/>
    </source>
</evidence>
<sequence>MVIEFKKLVKKIVAPLPKDDHPVLNTQLFVKIWLEFVMDKSVTSMRSLFSRINHSGYGLDISTFSQASKNREIEVFIKTYQQLNQAVAARNREEVTDLVPIDSTVISLKSKLLWKLGYNQFKLFVGTNTEGGSVSGSLINFGQEHDYNYGDKIIASLNSNQF</sequence>
<accession>K9UAS6</accession>
<name>K9UAS6_CHAP6</name>
<reference evidence="1 2" key="1">
    <citation type="submission" date="2012-05" db="EMBL/GenBank/DDBJ databases">
        <title>Finished chromosome of genome of Chamaesiphon sp. PCC 6605.</title>
        <authorList>
            <consortium name="US DOE Joint Genome Institute"/>
            <person name="Gugger M."/>
            <person name="Coursin T."/>
            <person name="Rippka R."/>
            <person name="Tandeau De Marsac N."/>
            <person name="Huntemann M."/>
            <person name="Wei C.-L."/>
            <person name="Han J."/>
            <person name="Detter J.C."/>
            <person name="Han C."/>
            <person name="Tapia R."/>
            <person name="Chen A."/>
            <person name="Kyrpides N."/>
            <person name="Mavromatis K."/>
            <person name="Markowitz V."/>
            <person name="Szeto E."/>
            <person name="Ivanova N."/>
            <person name="Pagani I."/>
            <person name="Pati A."/>
            <person name="Goodwin L."/>
            <person name="Nordberg H.P."/>
            <person name="Cantor M.N."/>
            <person name="Hua S.X."/>
            <person name="Woyke T."/>
            <person name="Kerfeld C.A."/>
        </authorList>
    </citation>
    <scope>NUCLEOTIDE SEQUENCE [LARGE SCALE GENOMIC DNA]</scope>
    <source>
        <strain evidence="2">ATCC 27169 / PCC 6605</strain>
    </source>
</reference>